<dbReference type="PANTHER" id="PTHR42879:SF2">
    <property type="entry name" value="3-OXOACYL-[ACYL-CARRIER-PROTEIN] REDUCTASE FABG"/>
    <property type="match status" value="1"/>
</dbReference>
<dbReference type="NCBIfam" id="TIGR01963">
    <property type="entry name" value="PHB_DH"/>
    <property type="match status" value="1"/>
</dbReference>
<dbReference type="PANTHER" id="PTHR42879">
    <property type="entry name" value="3-OXOACYL-(ACYL-CARRIER-PROTEIN) REDUCTASE"/>
    <property type="match status" value="1"/>
</dbReference>
<evidence type="ECO:0000256" key="1">
    <source>
        <dbReference type="ARBA" id="ARBA00006484"/>
    </source>
</evidence>
<evidence type="ECO:0000256" key="2">
    <source>
        <dbReference type="RuleBase" id="RU000363"/>
    </source>
</evidence>
<dbReference type="EMBL" id="JBHLXJ010000002">
    <property type="protein sequence ID" value="MFC0348328.1"/>
    <property type="molecule type" value="Genomic_DNA"/>
</dbReference>
<dbReference type="RefSeq" id="WP_390209374.1">
    <property type="nucleotide sequence ID" value="NZ_JBHLXJ010000002.1"/>
</dbReference>
<comment type="similarity">
    <text evidence="1 2">Belongs to the short-chain dehydrogenases/reductases (SDR) family.</text>
</comment>
<dbReference type="PRINTS" id="PR00080">
    <property type="entry name" value="SDRFAMILY"/>
</dbReference>
<evidence type="ECO:0000313" key="3">
    <source>
        <dbReference type="EMBL" id="MFC0348328.1"/>
    </source>
</evidence>
<sequence>MQTRSLVGKTALVTGSTSGIGLGIARSLAAEGANICLNGFGDAQEIAQLRAAIEQEYQVKTMYSNADMTQASQIADMMAQAQAEFGGVDILVNNAGIQHVAAIEDFPIEKWDAIIAINLSSAFHTTRLALPSMRTKNWGRIINIASVHGLVASAQKSAYVAAKHGLIGFTKTTALETADTAITCNAICPGFVLTPLVQKQVDARAERDNISNEEAKKSLLSEKQPSGEFVTPEQLGALAVFFCSDAATQIRGVAWNMDGGWVAQ</sequence>
<dbReference type="Gene3D" id="3.40.50.720">
    <property type="entry name" value="NAD(P)-binding Rossmann-like Domain"/>
    <property type="match status" value="1"/>
</dbReference>
<dbReference type="SUPFAM" id="SSF51735">
    <property type="entry name" value="NAD(P)-binding Rossmann-fold domains"/>
    <property type="match status" value="1"/>
</dbReference>
<dbReference type="InterPro" id="IPR002347">
    <property type="entry name" value="SDR_fam"/>
</dbReference>
<reference evidence="3 4" key="1">
    <citation type="submission" date="2024-09" db="EMBL/GenBank/DDBJ databases">
        <authorList>
            <person name="Sun Q."/>
            <person name="Mori K."/>
        </authorList>
    </citation>
    <scope>NUCLEOTIDE SEQUENCE [LARGE SCALE GENOMIC DNA]</scope>
    <source>
        <strain evidence="3 4">CCM 8677</strain>
    </source>
</reference>
<dbReference type="InterPro" id="IPR011294">
    <property type="entry name" value="3-OHbutyrate_DH"/>
</dbReference>
<dbReference type="InterPro" id="IPR050259">
    <property type="entry name" value="SDR"/>
</dbReference>
<dbReference type="NCBIfam" id="NF009093">
    <property type="entry name" value="PRK12429.1"/>
    <property type="match status" value="1"/>
</dbReference>
<name>A0ABV6I956_9BURK</name>
<organism evidence="3 4">
    <name type="scientific">Undibacterium danionis</name>
    <dbReference type="NCBI Taxonomy" id="1812100"/>
    <lineage>
        <taxon>Bacteria</taxon>
        <taxon>Pseudomonadati</taxon>
        <taxon>Pseudomonadota</taxon>
        <taxon>Betaproteobacteria</taxon>
        <taxon>Burkholderiales</taxon>
        <taxon>Oxalobacteraceae</taxon>
        <taxon>Undibacterium</taxon>
    </lineage>
</organism>
<evidence type="ECO:0000313" key="4">
    <source>
        <dbReference type="Proteomes" id="UP001589844"/>
    </source>
</evidence>
<proteinExistence type="inferred from homology"/>
<dbReference type="PROSITE" id="PS00061">
    <property type="entry name" value="ADH_SHORT"/>
    <property type="match status" value="1"/>
</dbReference>
<keyword evidence="4" id="KW-1185">Reference proteome</keyword>
<accession>A0ABV6I956</accession>
<dbReference type="InterPro" id="IPR036291">
    <property type="entry name" value="NAD(P)-bd_dom_sf"/>
</dbReference>
<protein>
    <submittedName>
        <fullName evidence="3">3-hydroxybutyrate dehydrogenase</fullName>
    </submittedName>
</protein>
<dbReference type="PRINTS" id="PR00081">
    <property type="entry name" value="GDHRDH"/>
</dbReference>
<dbReference type="CDD" id="cd08940">
    <property type="entry name" value="HBDH_SDR_c"/>
    <property type="match status" value="1"/>
</dbReference>
<dbReference type="Proteomes" id="UP001589844">
    <property type="component" value="Unassembled WGS sequence"/>
</dbReference>
<dbReference type="InterPro" id="IPR020904">
    <property type="entry name" value="Sc_DH/Rdtase_CS"/>
</dbReference>
<dbReference type="Pfam" id="PF00106">
    <property type="entry name" value="adh_short"/>
    <property type="match status" value="1"/>
</dbReference>
<comment type="caution">
    <text evidence="3">The sequence shown here is derived from an EMBL/GenBank/DDBJ whole genome shotgun (WGS) entry which is preliminary data.</text>
</comment>
<gene>
    <name evidence="3" type="ORF">ACFFJH_00770</name>
</gene>